<evidence type="ECO:0000256" key="2">
    <source>
        <dbReference type="SAM" id="Phobius"/>
    </source>
</evidence>
<dbReference type="Gene3D" id="2.60.40.1630">
    <property type="entry name" value="bacillus anthracis domain"/>
    <property type="match status" value="1"/>
</dbReference>
<dbReference type="RefSeq" id="WP_171303379.1">
    <property type="nucleotide sequence ID" value="NZ_JABFIF010000011.1"/>
</dbReference>
<gene>
    <name evidence="5" type="ORF">HMJ28_06865</name>
</gene>
<evidence type="ECO:0000256" key="1">
    <source>
        <dbReference type="SAM" id="Coils"/>
    </source>
</evidence>
<dbReference type="Pfam" id="PF18705">
    <property type="entry name" value="DUF5643"/>
    <property type="match status" value="1"/>
</dbReference>
<reference evidence="5 6" key="1">
    <citation type="submission" date="2020-05" db="EMBL/GenBank/DDBJ databases">
        <title>Draft genome sequence of Clostridium cochlearium strain AGROS13 isolated from a sheep dairy farm in New Zealand.</title>
        <authorList>
            <person name="Gupta T.B."/>
            <person name="Jauregui R."/>
            <person name="Risson A.N."/>
            <person name="Brightwell G."/>
            <person name="Maclean P."/>
        </authorList>
    </citation>
    <scope>NUCLEOTIDE SEQUENCE [LARGE SCALE GENOMIC DNA]</scope>
    <source>
        <strain evidence="5 6">AGROS13</strain>
    </source>
</reference>
<protein>
    <submittedName>
        <fullName evidence="5">DUF4179 domain-containing protein</fullName>
    </submittedName>
</protein>
<dbReference type="Pfam" id="PF13786">
    <property type="entry name" value="DUF4179"/>
    <property type="match status" value="1"/>
</dbReference>
<sequence length="477" mass="53732">MKNNNFNLEEKDIYKLFNGIKIEESEFEDMNREVSTIEKERIKKNLNKKIKNKKNLKKVKYGSIAAAVALACTIGIGTAYPTFAKNIPVLGSIIQTLNGRYGDSGEYEKYSEVIDKSITDKGITVTINEVLADDYKLIIGYTIKSDEKIKDLEVFNLNSFLKINGKGFCGSGSATGKYIDDYTYVGSEETNINLFKAPKNFNVDLKIRDILGKKGKWNFAFSVSREDIVKNSITFNPNKKIDFPDAIVNIDKTVFSPVGTYISLSGNYKDENGGQNPSNIFEYDYWIAFDDKGVELAPIGIGGGTSNNKSFNSQMNYAKVKDIPKYLTIIPCKITPSGGGGVSVDKDGKETHHTIETKKPKEISKIIDGKYPIELNQGKFGKLVIKEINTKSDTTTVKFTAIGKVPHFQAECLYIKDENGERINFKDHYDIRRNEENSNEFEIDFEALDQNKKYSICTNDFSNVEFGEDLKFKIELK</sequence>
<keyword evidence="2" id="KW-0472">Membrane</keyword>
<organism evidence="5 6">
    <name type="scientific">Clostridium cochlearium</name>
    <dbReference type="NCBI Taxonomy" id="1494"/>
    <lineage>
        <taxon>Bacteria</taxon>
        <taxon>Bacillati</taxon>
        <taxon>Bacillota</taxon>
        <taxon>Clostridia</taxon>
        <taxon>Eubacteriales</taxon>
        <taxon>Clostridiaceae</taxon>
        <taxon>Clostridium</taxon>
    </lineage>
</organism>
<accession>A0A7Y3V7J3</accession>
<feature type="coiled-coil region" evidence="1">
    <location>
        <begin position="20"/>
        <end position="59"/>
    </location>
</feature>
<dbReference type="Proteomes" id="UP000528432">
    <property type="component" value="Unassembled WGS sequence"/>
</dbReference>
<keyword evidence="2" id="KW-0812">Transmembrane</keyword>
<feature type="domain" description="DUF4179" evidence="3">
    <location>
        <begin position="57"/>
        <end position="145"/>
    </location>
</feature>
<evidence type="ECO:0000259" key="4">
    <source>
        <dbReference type="Pfam" id="PF18705"/>
    </source>
</evidence>
<keyword evidence="2" id="KW-1133">Transmembrane helix</keyword>
<dbReference type="InterPro" id="IPR040680">
    <property type="entry name" value="DUF5643"/>
</dbReference>
<comment type="caution">
    <text evidence="5">The sequence shown here is derived from an EMBL/GenBank/DDBJ whole genome shotgun (WGS) entry which is preliminary data.</text>
</comment>
<feature type="transmembrane region" description="Helical" evidence="2">
    <location>
        <begin position="59"/>
        <end position="80"/>
    </location>
</feature>
<proteinExistence type="predicted"/>
<evidence type="ECO:0000259" key="3">
    <source>
        <dbReference type="Pfam" id="PF13786"/>
    </source>
</evidence>
<keyword evidence="1" id="KW-0175">Coiled coil</keyword>
<dbReference type="Gene3D" id="2.60.40.1640">
    <property type="entry name" value="Conserved domain protein"/>
    <property type="match status" value="1"/>
</dbReference>
<dbReference type="EMBL" id="JABFIF010000011">
    <property type="protein sequence ID" value="NOH16105.1"/>
    <property type="molecule type" value="Genomic_DNA"/>
</dbReference>
<feature type="domain" description="DUF5643" evidence="4">
    <location>
        <begin position="232"/>
        <end position="357"/>
    </location>
</feature>
<dbReference type="InterPro" id="IPR025436">
    <property type="entry name" value="DUF4179"/>
</dbReference>
<evidence type="ECO:0000313" key="5">
    <source>
        <dbReference type="EMBL" id="NOH16105.1"/>
    </source>
</evidence>
<dbReference type="AlphaFoldDB" id="A0A7Y3V7J3"/>
<evidence type="ECO:0000313" key="6">
    <source>
        <dbReference type="Proteomes" id="UP000528432"/>
    </source>
</evidence>
<name>A0A7Y3V7J3_CLOCO</name>